<evidence type="ECO:0000313" key="2">
    <source>
        <dbReference type="EMBL" id="WNM61352.1"/>
    </source>
</evidence>
<dbReference type="SUPFAM" id="SSF53474">
    <property type="entry name" value="alpha/beta-Hydrolases"/>
    <property type="match status" value="1"/>
</dbReference>
<dbReference type="RefSeq" id="WP_312743382.1">
    <property type="nucleotide sequence ID" value="NZ_CP116968.1"/>
</dbReference>
<dbReference type="Pfam" id="PF01764">
    <property type="entry name" value="Lipase_3"/>
    <property type="match status" value="1"/>
</dbReference>
<dbReference type="Gene3D" id="3.40.50.1820">
    <property type="entry name" value="alpha/beta hydrolase"/>
    <property type="match status" value="1"/>
</dbReference>
<dbReference type="Proteomes" id="UP001302494">
    <property type="component" value="Chromosome"/>
</dbReference>
<dbReference type="PANTHER" id="PTHR45856">
    <property type="entry name" value="ALPHA/BETA-HYDROLASES SUPERFAMILY PROTEIN"/>
    <property type="match status" value="1"/>
</dbReference>
<reference evidence="2 3" key="1">
    <citation type="submission" date="2023-01" db="EMBL/GenBank/DDBJ databases">
        <title>Cultivation and genomic characterization of new, ubiquitous marine nitrite-oxidizing bacteria from the Nitrospirales.</title>
        <authorList>
            <person name="Mueller A.J."/>
            <person name="Daebeler A."/>
            <person name="Herbold C.W."/>
            <person name="Kirkegaard R.H."/>
            <person name="Daims H."/>
        </authorList>
    </citation>
    <scope>NUCLEOTIDE SEQUENCE [LARGE SCALE GENOMIC DNA]</scope>
    <source>
        <strain evidence="2 3">DK</strain>
    </source>
</reference>
<dbReference type="InterPro" id="IPR029058">
    <property type="entry name" value="AB_hydrolase_fold"/>
</dbReference>
<dbReference type="EMBL" id="CP116968">
    <property type="protein sequence ID" value="WNM61352.1"/>
    <property type="molecule type" value="Genomic_DNA"/>
</dbReference>
<dbReference type="CDD" id="cd00519">
    <property type="entry name" value="Lipase_3"/>
    <property type="match status" value="1"/>
</dbReference>
<dbReference type="GO" id="GO:0006629">
    <property type="term" value="P:lipid metabolic process"/>
    <property type="evidence" value="ECO:0007669"/>
    <property type="project" value="InterPro"/>
</dbReference>
<proteinExistence type="predicted"/>
<gene>
    <name evidence="2" type="ORF">PQG83_16565</name>
</gene>
<sequence>MSSKPMYFPSTPFNLAEALECSDLVDLAYGMYYQWVQQGRPHTPLNLRWQPPRDSPYRFGEPIWGNSEVLLFRDLEPFALVTRQDDKAYVIFRGTETLEDWYNDAEIKQVPYEVPHVSNVGLVHEGFFDLYKSLRQSLLSQLNSLEGIRTLYITGHSLGAALAMVSTPDLMANAFTLQTPLVFQYNLAGPRACDPRLATFLNNGLAHIYRIVNSCDLVPEVPPSVYLGFTEKVLYEHVGYPVTFTAQYGSIPGNHAHHTSYHYALKHPQQPQG</sequence>
<dbReference type="KEGG" id="nneo:PQG83_16565"/>
<organism evidence="2 3">
    <name type="scientific">Candidatus Nitrospira neomarina</name>
    <dbReference type="NCBI Taxonomy" id="3020899"/>
    <lineage>
        <taxon>Bacteria</taxon>
        <taxon>Pseudomonadati</taxon>
        <taxon>Nitrospirota</taxon>
        <taxon>Nitrospiria</taxon>
        <taxon>Nitrospirales</taxon>
        <taxon>Nitrospiraceae</taxon>
        <taxon>Nitrospira</taxon>
    </lineage>
</organism>
<evidence type="ECO:0000313" key="3">
    <source>
        <dbReference type="Proteomes" id="UP001302494"/>
    </source>
</evidence>
<dbReference type="InterPro" id="IPR002921">
    <property type="entry name" value="Fungal_lipase-type"/>
</dbReference>
<protein>
    <submittedName>
        <fullName evidence="2">Lipase family protein</fullName>
    </submittedName>
</protein>
<dbReference type="InterPro" id="IPR051218">
    <property type="entry name" value="Sec_MonoDiacylglyc_Lipase"/>
</dbReference>
<dbReference type="PANTHER" id="PTHR45856:SF24">
    <property type="entry name" value="FUNGAL LIPASE-LIKE DOMAIN-CONTAINING PROTEIN"/>
    <property type="match status" value="1"/>
</dbReference>
<dbReference type="AlphaFoldDB" id="A0AA96GI09"/>
<name>A0AA96GI09_9BACT</name>
<feature type="domain" description="Fungal lipase-type" evidence="1">
    <location>
        <begin position="89"/>
        <end position="224"/>
    </location>
</feature>
<evidence type="ECO:0000259" key="1">
    <source>
        <dbReference type="Pfam" id="PF01764"/>
    </source>
</evidence>
<keyword evidence="3" id="KW-1185">Reference proteome</keyword>
<accession>A0AA96GI09</accession>